<organism evidence="2 3">
    <name type="scientific">Dactylosporangium cerinum</name>
    <dbReference type="NCBI Taxonomy" id="1434730"/>
    <lineage>
        <taxon>Bacteria</taxon>
        <taxon>Bacillati</taxon>
        <taxon>Actinomycetota</taxon>
        <taxon>Actinomycetes</taxon>
        <taxon>Micromonosporales</taxon>
        <taxon>Micromonosporaceae</taxon>
        <taxon>Dactylosporangium</taxon>
    </lineage>
</organism>
<gene>
    <name evidence="2" type="ORF">ACFPIJ_09700</name>
</gene>
<feature type="region of interest" description="Disordered" evidence="1">
    <location>
        <begin position="484"/>
        <end position="506"/>
    </location>
</feature>
<accession>A0ABV9VQZ9</accession>
<dbReference type="Proteomes" id="UP001595912">
    <property type="component" value="Unassembled WGS sequence"/>
</dbReference>
<keyword evidence="3" id="KW-1185">Reference proteome</keyword>
<protein>
    <submittedName>
        <fullName evidence="2">Uncharacterized protein</fullName>
    </submittedName>
</protein>
<reference evidence="3" key="1">
    <citation type="journal article" date="2019" name="Int. J. Syst. Evol. Microbiol.">
        <title>The Global Catalogue of Microorganisms (GCM) 10K type strain sequencing project: providing services to taxonomists for standard genome sequencing and annotation.</title>
        <authorList>
            <consortium name="The Broad Institute Genomics Platform"/>
            <consortium name="The Broad Institute Genome Sequencing Center for Infectious Disease"/>
            <person name="Wu L."/>
            <person name="Ma J."/>
        </authorList>
    </citation>
    <scope>NUCLEOTIDE SEQUENCE [LARGE SCALE GENOMIC DNA]</scope>
    <source>
        <strain evidence="3">CGMCC 4.7152</strain>
    </source>
</reference>
<evidence type="ECO:0000313" key="2">
    <source>
        <dbReference type="EMBL" id="MFC4998104.1"/>
    </source>
</evidence>
<dbReference type="RefSeq" id="WP_380114359.1">
    <property type="nucleotide sequence ID" value="NZ_JBHSIU010000011.1"/>
</dbReference>
<name>A0ABV9VQZ9_9ACTN</name>
<comment type="caution">
    <text evidence="2">The sequence shown here is derived from an EMBL/GenBank/DDBJ whole genome shotgun (WGS) entry which is preliminary data.</text>
</comment>
<evidence type="ECO:0000313" key="3">
    <source>
        <dbReference type="Proteomes" id="UP001595912"/>
    </source>
</evidence>
<proteinExistence type="predicted"/>
<dbReference type="EMBL" id="JBHSIU010000011">
    <property type="protein sequence ID" value="MFC4998104.1"/>
    <property type="molecule type" value="Genomic_DNA"/>
</dbReference>
<sequence>MLRFEISPDRVSRSHPGGVPDVVSLRLTVTNTGALPVPFDRLVFGLVPGDGPAELTDEEHVGAIVAAAQPGWYVRGDDAGGFSAVPRVPGFHLAAGASVGFDLHDVAVNGATGTATIAIGAPGAHAATVTVVKENGRPHIEFFEGLPTEIELGDECVLRWRTTGASHCTLVTPDGTLPVERTGSARVQPTTTYTYRLIAEGDGPPDTRPFEVVVAGMRIDDFRAGPDRVALGDRTTLRWLISGAASATVEPGGPVNRQHGTLTVPVHEDTDFTLTATRPGLIPVVASAPVTVVPVDLRDLTADPPVIPPGESTTLHWDAAWSTGYRLAWPGGAVDLDREATSYPLRPAATTTYTLTAAGLRPRSRELTVAVGAALTRLGLSTDPARPGAVLLHWQVRCGEARLGTGTTAEPPLAPVPAEDSRWLTLGPRPTYVRMLAGDRETRLILAGATAPGGPRFGSFDLTAPAGLTTPRTSATVRWSAEGGTVSGTVRDGDRSEPLSGGTGDRPAFIGARVAHRTLWAGNLMVEGGGAYAALDWEVL</sequence>
<evidence type="ECO:0000256" key="1">
    <source>
        <dbReference type="SAM" id="MobiDB-lite"/>
    </source>
</evidence>